<feature type="region of interest" description="Disordered" evidence="10">
    <location>
        <begin position="84"/>
        <end position="103"/>
    </location>
</feature>
<dbReference type="OrthoDB" id="10254737at2759"/>
<evidence type="ECO:0000256" key="6">
    <source>
        <dbReference type="ARBA" id="ARBA00044147"/>
    </source>
</evidence>
<evidence type="ECO:0000256" key="10">
    <source>
        <dbReference type="SAM" id="MobiDB-lite"/>
    </source>
</evidence>
<evidence type="ECO:0000256" key="5">
    <source>
        <dbReference type="ARBA" id="ARBA00022917"/>
    </source>
</evidence>
<feature type="compositionally biased region" description="Low complexity" evidence="10">
    <location>
        <begin position="133"/>
        <end position="150"/>
    </location>
</feature>
<comment type="subunit">
    <text evidence="8">Component of the translation initiation factor 2B (eIF2B) complex which is a heterodecamer of two sets of five different subunits: alpha, beta, gamma, delta and epsilon. Subunits alpha, beta and delta comprise a regulatory subcomplex and subunits epsilon and gamma comprise a catalytic subcomplex. Within the complex, the hexameric regulatory complex resides at the center, with the two heterodimeric catalytic subcomplexes bound on opposite sides.</text>
</comment>
<sequence length="789" mass="84198">MEDADLKTPTVKVVGFEVTSEEASEVSSQTLPLALQSGGGGVEGEREEGEGEDVGASTTSVGAGNEDEVVSPKVDQVEVALPPVATEAGGAEAATEEEDTLVHGTDEVKQVLLQAEDEAHEDPAHQERGELVGATTAEQPQTAAATTADAGEPEDAGAEKAPGGGDAAPPEQQEKAGGEPPLVHLSLRSPVMILPQTESMTHSPMHGKERRAVDSLFIGSASAGGAAGPQEEQPKKYPGKKLELDDHASPAEESSPAVATTRGAERDASGGAAGEAAATSAPKAEGSEAPKAAEKPEADLEPVAPEAKGPGKPAGDGGAPPQEPEDEQKKAPKKDEPEGEQQKQKKAQKAKKPQKEFVKKEKPKLTKAERRALQEKQRAAKAALKGEQQQKGSEKKSEKTSSAALSRPRSGPQSEFDNEKKLQRHKRKSLVPRETQEKSVELFSHLPQFDNKTLPKSFQSLLSGGMHPEVVKLGQAYANLSISGGNARCLAMLAIFKLVIQDYNTPAGKSLTRDLTNHINVIIQFLIDCRPLAVTMGNAIRYFKTKIGSIDPSTPDMEAKKILIDTIDQYIQDKIIDASDMIADVASSKIREGDVILTYAFSSSILKTFKAAHERGSRFRVIVVDSRPHFEGRKMVSKLADIGISCTYAYITSLSYIMPQVTSVFIGAASALANGTVVSRVGAAAVAVTAKAFNIPVVVCCETYKFSHRVQLDAITHNELGDPDALAEVKGRPEITCLQNWNDLPNLRLLNLRYDALAEKFITMIATEVGMIPPSSVPVILREYNAFPF</sequence>
<evidence type="ECO:0000256" key="3">
    <source>
        <dbReference type="ARBA" id="ARBA00022490"/>
    </source>
</evidence>
<dbReference type="Gene3D" id="3.40.50.10470">
    <property type="entry name" value="Translation initiation factor eif-2b, domain 2"/>
    <property type="match status" value="1"/>
</dbReference>
<feature type="compositionally biased region" description="Basic and acidic residues" evidence="10">
    <location>
        <begin position="353"/>
        <end position="378"/>
    </location>
</feature>
<dbReference type="InterPro" id="IPR037171">
    <property type="entry name" value="NagB/RpiA_transferase-like"/>
</dbReference>
<evidence type="ECO:0000256" key="4">
    <source>
        <dbReference type="ARBA" id="ARBA00022540"/>
    </source>
</evidence>
<evidence type="ECO:0000256" key="9">
    <source>
        <dbReference type="RuleBase" id="RU003814"/>
    </source>
</evidence>
<gene>
    <name evidence="11" type="ORF">A3770_08p51140</name>
</gene>
<evidence type="ECO:0000256" key="1">
    <source>
        <dbReference type="ARBA" id="ARBA00004514"/>
    </source>
</evidence>
<evidence type="ECO:0000313" key="12">
    <source>
        <dbReference type="Proteomes" id="UP000316726"/>
    </source>
</evidence>
<evidence type="ECO:0000256" key="7">
    <source>
        <dbReference type="ARBA" id="ARBA00044356"/>
    </source>
</evidence>
<accession>A0A5B8MQ34</accession>
<dbReference type="SUPFAM" id="SSF100950">
    <property type="entry name" value="NagB/RpiA/CoA transferase-like"/>
    <property type="match status" value="1"/>
</dbReference>
<feature type="region of interest" description="Disordered" evidence="10">
    <location>
        <begin position="20"/>
        <end position="73"/>
    </location>
</feature>
<dbReference type="GO" id="GO:0003743">
    <property type="term" value="F:translation initiation factor activity"/>
    <property type="evidence" value="ECO:0007669"/>
    <property type="project" value="UniProtKB-KW"/>
</dbReference>
<evidence type="ECO:0000256" key="8">
    <source>
        <dbReference type="ARBA" id="ARBA00046432"/>
    </source>
</evidence>
<dbReference type="PANTHER" id="PTHR10233:SF14">
    <property type="entry name" value="TRANSLATION INITIATION FACTOR EIF-2B SUBUNIT DELTA"/>
    <property type="match status" value="1"/>
</dbReference>
<dbReference type="AlphaFoldDB" id="A0A5B8MQ34"/>
<keyword evidence="4 11" id="KW-0396">Initiation factor</keyword>
<evidence type="ECO:0000256" key="2">
    <source>
        <dbReference type="ARBA" id="ARBA00007251"/>
    </source>
</evidence>
<keyword evidence="3" id="KW-0963">Cytoplasm</keyword>
<dbReference type="InterPro" id="IPR000649">
    <property type="entry name" value="IF-2B-related"/>
</dbReference>
<dbReference type="GO" id="GO:0005829">
    <property type="term" value="C:cytosol"/>
    <property type="evidence" value="ECO:0007669"/>
    <property type="project" value="UniProtKB-SubCell"/>
</dbReference>
<feature type="compositionally biased region" description="Basic and acidic residues" evidence="10">
    <location>
        <begin position="285"/>
        <end position="298"/>
    </location>
</feature>
<reference evidence="11 12" key="1">
    <citation type="submission" date="2018-07" db="EMBL/GenBank/DDBJ databases">
        <title>The complete nuclear genome of the prasinophyte Chloropicon primus (CCMP1205).</title>
        <authorList>
            <person name="Pombert J.-F."/>
            <person name="Otis C."/>
            <person name="Turmel M."/>
            <person name="Lemieux C."/>
        </authorList>
    </citation>
    <scope>NUCLEOTIDE SEQUENCE [LARGE SCALE GENOMIC DNA]</scope>
    <source>
        <strain evidence="11 12">CCMP1205</strain>
    </source>
</reference>
<dbReference type="STRING" id="1764295.A0A5B8MQ34"/>
<dbReference type="Proteomes" id="UP000316726">
    <property type="component" value="Chromosome 8"/>
</dbReference>
<dbReference type="InterPro" id="IPR042529">
    <property type="entry name" value="IF_2B-like_C"/>
</dbReference>
<feature type="compositionally biased region" description="Basic and acidic residues" evidence="10">
    <location>
        <begin position="232"/>
        <end position="250"/>
    </location>
</feature>
<comment type="subcellular location">
    <subcellularLocation>
        <location evidence="1">Cytoplasm</location>
        <location evidence="1">Cytosol</location>
    </subcellularLocation>
</comment>
<evidence type="ECO:0000313" key="11">
    <source>
        <dbReference type="EMBL" id="QDZ22596.1"/>
    </source>
</evidence>
<feature type="compositionally biased region" description="Low complexity" evidence="10">
    <location>
        <begin position="274"/>
        <end position="284"/>
    </location>
</feature>
<dbReference type="PANTHER" id="PTHR10233">
    <property type="entry name" value="TRANSLATION INITIATION FACTOR EIF-2B"/>
    <property type="match status" value="1"/>
</dbReference>
<name>A0A5B8MQ34_9CHLO</name>
<organism evidence="11 12">
    <name type="scientific">Chloropicon primus</name>
    <dbReference type="NCBI Taxonomy" id="1764295"/>
    <lineage>
        <taxon>Eukaryota</taxon>
        <taxon>Viridiplantae</taxon>
        <taxon>Chlorophyta</taxon>
        <taxon>Chloropicophyceae</taxon>
        <taxon>Chloropicales</taxon>
        <taxon>Chloropicaceae</taxon>
        <taxon>Chloropicon</taxon>
    </lineage>
</organism>
<proteinExistence type="inferred from homology"/>
<feature type="compositionally biased region" description="Basic and acidic residues" evidence="10">
    <location>
        <begin position="121"/>
        <end position="130"/>
    </location>
</feature>
<comment type="similarity">
    <text evidence="2 9">Belongs to the eIF-2B alpha/beta/delta subunits family.</text>
</comment>
<keyword evidence="12" id="KW-1185">Reference proteome</keyword>
<protein>
    <recommendedName>
        <fullName evidence="6">Translation initiation factor eIF2B subunit delta</fullName>
    </recommendedName>
    <alternativeName>
        <fullName evidence="7">eIF2B GDP-GTP exchange factor subunit delta</fullName>
    </alternativeName>
</protein>
<dbReference type="Pfam" id="PF01008">
    <property type="entry name" value="IF-2B"/>
    <property type="match status" value="1"/>
</dbReference>
<keyword evidence="5" id="KW-0648">Protein biosynthesis</keyword>
<feature type="region of interest" description="Disordered" evidence="10">
    <location>
        <begin position="113"/>
        <end position="436"/>
    </location>
</feature>
<feature type="compositionally biased region" description="Basic and acidic residues" evidence="10">
    <location>
        <begin position="327"/>
        <end position="343"/>
    </location>
</feature>
<dbReference type="EMBL" id="CP031041">
    <property type="protein sequence ID" value="QDZ22596.1"/>
    <property type="molecule type" value="Genomic_DNA"/>
</dbReference>